<feature type="transmembrane region" description="Helical" evidence="5">
    <location>
        <begin position="143"/>
        <end position="168"/>
    </location>
</feature>
<keyword evidence="2 5" id="KW-0812">Transmembrane</keyword>
<evidence type="ECO:0000256" key="1">
    <source>
        <dbReference type="ARBA" id="ARBA00004141"/>
    </source>
</evidence>
<dbReference type="InterPro" id="IPR000537">
    <property type="entry name" value="UbiA_prenyltransferase"/>
</dbReference>
<feature type="transmembrane region" description="Helical" evidence="5">
    <location>
        <begin position="174"/>
        <end position="192"/>
    </location>
</feature>
<dbReference type="GO" id="GO:0016765">
    <property type="term" value="F:transferase activity, transferring alkyl or aryl (other than methyl) groups"/>
    <property type="evidence" value="ECO:0007669"/>
    <property type="project" value="InterPro"/>
</dbReference>
<dbReference type="Pfam" id="PF01040">
    <property type="entry name" value="UbiA"/>
    <property type="match status" value="1"/>
</dbReference>
<feature type="transmembrane region" description="Helical" evidence="5">
    <location>
        <begin position="212"/>
        <end position="228"/>
    </location>
</feature>
<reference evidence="6" key="1">
    <citation type="submission" date="2018-05" db="EMBL/GenBank/DDBJ databases">
        <authorList>
            <person name="Lanie J.A."/>
            <person name="Ng W.-L."/>
            <person name="Kazmierczak K.M."/>
            <person name="Andrzejewski T.M."/>
            <person name="Davidsen T.M."/>
            <person name="Wayne K.J."/>
            <person name="Tettelin H."/>
            <person name="Glass J.I."/>
            <person name="Rusch D."/>
            <person name="Podicherti R."/>
            <person name="Tsui H.-C.T."/>
            <person name="Winkler M.E."/>
        </authorList>
    </citation>
    <scope>NUCLEOTIDE SEQUENCE</scope>
</reference>
<dbReference type="AlphaFoldDB" id="A0A382P160"/>
<feature type="transmembrane region" description="Helical" evidence="5">
    <location>
        <begin position="112"/>
        <end position="131"/>
    </location>
</feature>
<comment type="subcellular location">
    <subcellularLocation>
        <location evidence="1">Membrane</location>
        <topology evidence="1">Multi-pass membrane protein</topology>
    </subcellularLocation>
</comment>
<dbReference type="Gene3D" id="1.10.357.140">
    <property type="entry name" value="UbiA prenyltransferase"/>
    <property type="match status" value="1"/>
</dbReference>
<dbReference type="PANTHER" id="PTHR42723">
    <property type="entry name" value="CHLOROPHYLL SYNTHASE"/>
    <property type="match status" value="1"/>
</dbReference>
<gene>
    <name evidence="6" type="ORF">METZ01_LOCUS318536</name>
</gene>
<feature type="transmembrane region" description="Helical" evidence="5">
    <location>
        <begin position="234"/>
        <end position="251"/>
    </location>
</feature>
<feature type="transmembrane region" description="Helical" evidence="5">
    <location>
        <begin position="7"/>
        <end position="28"/>
    </location>
</feature>
<feature type="transmembrane region" description="Helical" evidence="5">
    <location>
        <begin position="263"/>
        <end position="295"/>
    </location>
</feature>
<proteinExistence type="predicted"/>
<dbReference type="InterPro" id="IPR050475">
    <property type="entry name" value="Prenyltransferase_related"/>
</dbReference>
<dbReference type="EMBL" id="UINC01103363">
    <property type="protein sequence ID" value="SVC65682.1"/>
    <property type="molecule type" value="Genomic_DNA"/>
</dbReference>
<feature type="transmembrane region" description="Helical" evidence="5">
    <location>
        <begin position="82"/>
        <end position="106"/>
    </location>
</feature>
<evidence type="ECO:0000256" key="3">
    <source>
        <dbReference type="ARBA" id="ARBA00022989"/>
    </source>
</evidence>
<evidence type="ECO:0000256" key="4">
    <source>
        <dbReference type="ARBA" id="ARBA00023136"/>
    </source>
</evidence>
<feature type="non-terminal residue" evidence="6">
    <location>
        <position position="1"/>
    </location>
</feature>
<accession>A0A382P160</accession>
<evidence type="ECO:0000256" key="5">
    <source>
        <dbReference type="SAM" id="Phobius"/>
    </source>
</evidence>
<dbReference type="PANTHER" id="PTHR42723:SF1">
    <property type="entry name" value="CHLOROPHYLL SYNTHASE, CHLOROPLASTIC"/>
    <property type="match status" value="1"/>
</dbReference>
<evidence type="ECO:0000313" key="6">
    <source>
        <dbReference type="EMBL" id="SVC65682.1"/>
    </source>
</evidence>
<dbReference type="InterPro" id="IPR044878">
    <property type="entry name" value="UbiA_sf"/>
</dbReference>
<name>A0A382P160_9ZZZZ</name>
<keyword evidence="3 5" id="KW-1133">Transmembrane helix</keyword>
<evidence type="ECO:0000256" key="2">
    <source>
        <dbReference type="ARBA" id="ARBA00022692"/>
    </source>
</evidence>
<sequence length="304" mass="33903">LLIFDYLIALRPTLLIPVWTLVLVGYYHAGQFDVSIRLGFNWSVLSTICLYSMLSGGCYIVNQITDQETDKVNRKLYLIERGYVKISILKVEAVVLIVGAIIWSVLQFRNNIPYLVLIVISTVLGLMYSVRPVRLKGKPIVDLAANAIGYGCVAFLIGWVSVLSVSLAALQRSIPYVLCVAAAFVNTTLPDLSGDRSNSDITTGILLGVRRSCQFSLALLVCAILASLWMHDRIALVTTMVCLPFFVYMNFKQEVKTIILSTRIGISVLSLIVCVLIPMYAILFISTIFLVRWYYAVRLGIKYP</sequence>
<protein>
    <submittedName>
        <fullName evidence="6">Uncharacterized protein</fullName>
    </submittedName>
</protein>
<dbReference type="GO" id="GO:0016020">
    <property type="term" value="C:membrane"/>
    <property type="evidence" value="ECO:0007669"/>
    <property type="project" value="UniProtKB-SubCell"/>
</dbReference>
<keyword evidence="4 5" id="KW-0472">Membrane</keyword>
<organism evidence="6">
    <name type="scientific">marine metagenome</name>
    <dbReference type="NCBI Taxonomy" id="408172"/>
    <lineage>
        <taxon>unclassified sequences</taxon>
        <taxon>metagenomes</taxon>
        <taxon>ecological metagenomes</taxon>
    </lineage>
</organism>
<feature type="transmembrane region" description="Helical" evidence="5">
    <location>
        <begin position="40"/>
        <end position="61"/>
    </location>
</feature>